<evidence type="ECO:0000259" key="8">
    <source>
        <dbReference type="PROSITE" id="PS50928"/>
    </source>
</evidence>
<dbReference type="CDD" id="cd06261">
    <property type="entry name" value="TM_PBP2"/>
    <property type="match status" value="1"/>
</dbReference>
<dbReference type="Pfam" id="PF00497">
    <property type="entry name" value="SBP_bac_3"/>
    <property type="match status" value="1"/>
</dbReference>
<keyword evidence="7" id="KW-0813">Transport</keyword>
<dbReference type="PANTHER" id="PTHR30614">
    <property type="entry name" value="MEMBRANE COMPONENT OF AMINO ACID ABC TRANSPORTER"/>
    <property type="match status" value="1"/>
</dbReference>
<evidence type="ECO:0000313" key="9">
    <source>
        <dbReference type="EMBL" id="MBT1576944.1"/>
    </source>
</evidence>
<reference evidence="10" key="1">
    <citation type="journal article" date="2022" name="Forests">
        <title>Identification of Endophytic Microbiota of Phytoplasma-Infected Russian Olive Trees Elaeagnus angustifolia L. in the Northwest of Iran.</title>
        <authorList>
            <person name="Azizpour N."/>
            <person name="Nematollahi S."/>
            <person name="Khakvar R."/>
            <person name="Jamshidi M."/>
            <person name="Norouzi-Beirami M.H."/>
        </authorList>
    </citation>
    <scope>NUCLEOTIDE SEQUENCE [LARGE SCALE GENOMIC DNA]</scope>
    <source>
        <strain evidence="10">TBZ1</strain>
    </source>
</reference>
<dbReference type="Gene3D" id="1.10.3720.10">
    <property type="entry name" value="MetI-like"/>
    <property type="match status" value="1"/>
</dbReference>
<dbReference type="PANTHER" id="PTHR30614:SF20">
    <property type="entry name" value="GLUTAMINE TRANSPORT SYSTEM PERMEASE PROTEIN GLNP"/>
    <property type="match status" value="1"/>
</dbReference>
<dbReference type="PROSITE" id="PS50928">
    <property type="entry name" value="ABC_TM1"/>
    <property type="match status" value="1"/>
</dbReference>
<keyword evidence="6 7" id="KW-0472">Membrane</keyword>
<name>A0ABS5VDG2_9MOLU</name>
<keyword evidence="3 7" id="KW-0812">Transmembrane</keyword>
<dbReference type="SUPFAM" id="SSF53850">
    <property type="entry name" value="Periplasmic binding protein-like II"/>
    <property type="match status" value="1"/>
</dbReference>
<sequence length="576" mass="66905">MFYRKENHLLTLSFSRIKNYFKAKYLFLTILTIIVSFLLYDDFYPQNIKNKDENTLVVGMECNYKPYNYLSNNKDKKDLHPLTINGKESDILVAGYDVLVAKELVDYLNAKYDKKIKLVIKKIDFDSLIPACQNGDIDLIIAGMSKTKERQDQIDFTDNSYYDEDQFYVIVINKNNPNKGEFIVNDKIQLPGKMLYQRGTFYEQIAKTLKGNEVEGIDNFDVQAQKVQTDSKYFYLADATVAQKHLQTHNNLDKIEMKKEIILDNKIKQAQIIEKDKETALYKEIKQAAGILAIGFQKQKDINKEFINNKQITKEDIEDFLTKELTSDKRKEFMYKQTSEKDTLNIWSIFKNNFSLYKRGILTTLKFGIYGTFGGFVLSLLLVLFQVLNITKKKSHFLIYYLYQIGCRIINFYIWIIKSTPMLVQAFVSYFFLKEFAFFQNATWYTPMFAAYMVIILNTMGYISEIITKNISFLDKGQIEASLSLGMTHTQTMRYIVLPQAIKRSQTPILNEFIINLKDCVVFSMLGGIIDIACASNALYSSVASPKPYYISSIIYLIIVGTVIFFLKKMEKVRQV</sequence>
<feature type="transmembrane region" description="Helical" evidence="7">
    <location>
        <begin position="549"/>
        <end position="567"/>
    </location>
</feature>
<dbReference type="InterPro" id="IPR001638">
    <property type="entry name" value="Solute-binding_3/MltF_N"/>
</dbReference>
<comment type="caution">
    <text evidence="9">The sequence shown here is derived from an EMBL/GenBank/DDBJ whole genome shotgun (WGS) entry which is preliminary data.</text>
</comment>
<feature type="transmembrane region" description="Helical" evidence="7">
    <location>
        <begin position="520"/>
        <end position="543"/>
    </location>
</feature>
<feature type="transmembrane region" description="Helical" evidence="7">
    <location>
        <begin position="21"/>
        <end position="40"/>
    </location>
</feature>
<keyword evidence="10" id="KW-1185">Reference proteome</keyword>
<feature type="transmembrane region" description="Helical" evidence="7">
    <location>
        <begin position="367"/>
        <end position="388"/>
    </location>
</feature>
<keyword evidence="5 7" id="KW-1133">Transmembrane helix</keyword>
<proteinExistence type="inferred from homology"/>
<dbReference type="InterPro" id="IPR035906">
    <property type="entry name" value="MetI-like_sf"/>
</dbReference>
<comment type="similarity">
    <text evidence="2">Belongs to the binding-protein-dependent transport system permease family. HisMQ subfamily.</text>
</comment>
<dbReference type="InterPro" id="IPR043429">
    <property type="entry name" value="ArtM/GltK/GlnP/TcyL/YhdX-like"/>
</dbReference>
<dbReference type="InterPro" id="IPR000515">
    <property type="entry name" value="MetI-like"/>
</dbReference>
<evidence type="ECO:0000256" key="1">
    <source>
        <dbReference type="ARBA" id="ARBA00004141"/>
    </source>
</evidence>
<dbReference type="SMART" id="SM00062">
    <property type="entry name" value="PBPb"/>
    <property type="match status" value="1"/>
</dbReference>
<dbReference type="Gene3D" id="3.40.190.10">
    <property type="entry name" value="Periplasmic binding protein-like II"/>
    <property type="match status" value="1"/>
</dbReference>
<evidence type="ECO:0000313" key="10">
    <source>
        <dbReference type="Proteomes" id="UP000707147"/>
    </source>
</evidence>
<accession>A0ABS5VDG2</accession>
<feature type="transmembrane region" description="Helical" evidence="7">
    <location>
        <begin position="409"/>
        <end position="432"/>
    </location>
</feature>
<evidence type="ECO:0000256" key="5">
    <source>
        <dbReference type="ARBA" id="ARBA00022989"/>
    </source>
</evidence>
<dbReference type="EMBL" id="JAHFWK010000040">
    <property type="protein sequence ID" value="MBT1576944.1"/>
    <property type="molecule type" value="Genomic_DNA"/>
</dbReference>
<dbReference type="Pfam" id="PF00528">
    <property type="entry name" value="BPD_transp_1"/>
    <property type="match status" value="1"/>
</dbReference>
<feature type="domain" description="ABC transmembrane type-1" evidence="8">
    <location>
        <begin position="361"/>
        <end position="568"/>
    </location>
</feature>
<evidence type="ECO:0000256" key="4">
    <source>
        <dbReference type="ARBA" id="ARBA00022970"/>
    </source>
</evidence>
<gene>
    <name evidence="9" type="ORF">KEC49_02090</name>
</gene>
<feature type="transmembrane region" description="Helical" evidence="7">
    <location>
        <begin position="444"/>
        <end position="463"/>
    </location>
</feature>
<evidence type="ECO:0000256" key="2">
    <source>
        <dbReference type="ARBA" id="ARBA00010072"/>
    </source>
</evidence>
<protein>
    <submittedName>
        <fullName evidence="9">Transporter substrate-binding domain-containing protein</fullName>
    </submittedName>
</protein>
<evidence type="ECO:0000256" key="3">
    <source>
        <dbReference type="ARBA" id="ARBA00022692"/>
    </source>
</evidence>
<evidence type="ECO:0000256" key="7">
    <source>
        <dbReference type="RuleBase" id="RU363032"/>
    </source>
</evidence>
<dbReference type="SUPFAM" id="SSF161098">
    <property type="entry name" value="MetI-like"/>
    <property type="match status" value="1"/>
</dbReference>
<organism evidence="9 10">
    <name type="scientific">'Elaeagnus angustifolia' witches'-broom phytoplasma</name>
    <dbReference type="NCBI Taxonomy" id="1538355"/>
    <lineage>
        <taxon>Bacteria</taxon>
        <taxon>Bacillati</taxon>
        <taxon>Mycoplasmatota</taxon>
        <taxon>Mollicutes</taxon>
        <taxon>Acholeplasmatales</taxon>
        <taxon>Acholeplasmataceae</taxon>
        <taxon>Candidatus Phytoplasma</taxon>
        <taxon>16SrI (Aster yellows group)</taxon>
    </lineage>
</organism>
<keyword evidence="4" id="KW-0029">Amino-acid transport</keyword>
<dbReference type="Proteomes" id="UP000707147">
    <property type="component" value="Unassembled WGS sequence"/>
</dbReference>
<comment type="subcellular location">
    <subcellularLocation>
        <location evidence="7">Cell membrane</location>
        <topology evidence="7">Multi-pass membrane protein</topology>
    </subcellularLocation>
    <subcellularLocation>
        <location evidence="1">Membrane</location>
        <topology evidence="1">Multi-pass membrane protein</topology>
    </subcellularLocation>
</comment>
<evidence type="ECO:0000256" key="6">
    <source>
        <dbReference type="ARBA" id="ARBA00023136"/>
    </source>
</evidence>